<dbReference type="InterPro" id="IPR036872">
    <property type="entry name" value="CH_dom_sf"/>
</dbReference>
<sequence>MAQFRAEKAGFARDAQRRMEGKFDPQTAAKVLRWIRMLTPPSNLTGPCVDSVLKIPQEIQTVSSDTFVNYLIDGLAFGYIIVCLDPSRLNTLHKNTWRVSDKPVFEMARQRERIGLFLEFLSAFGVWGTSQFQTDQLYEKTGVAQVVTALRQLGLEAEKKPGYRGPAKFWSCNNPTSVEILVGMQVNRQCVL</sequence>
<dbReference type="EMBL" id="NIRI02000056">
    <property type="protein sequence ID" value="KAG5444605.1"/>
    <property type="molecule type" value="Genomic_DNA"/>
</dbReference>
<dbReference type="GO" id="GO:0015629">
    <property type="term" value="C:actin cytoskeleton"/>
    <property type="evidence" value="ECO:0007669"/>
    <property type="project" value="TreeGrafter"/>
</dbReference>
<dbReference type="InParanoid" id="A0A419PKX7"/>
<dbReference type="InterPro" id="IPR050606">
    <property type="entry name" value="Calponin-like"/>
</dbReference>
<dbReference type="SUPFAM" id="SSF47576">
    <property type="entry name" value="Calponin-homology domain, CH-domain"/>
    <property type="match status" value="1"/>
</dbReference>
<organism evidence="1 2">
    <name type="scientific">Clonorchis sinensis</name>
    <name type="common">Chinese liver fluke</name>
    <dbReference type="NCBI Taxonomy" id="79923"/>
    <lineage>
        <taxon>Eukaryota</taxon>
        <taxon>Metazoa</taxon>
        <taxon>Spiralia</taxon>
        <taxon>Lophotrochozoa</taxon>
        <taxon>Platyhelminthes</taxon>
        <taxon>Trematoda</taxon>
        <taxon>Digenea</taxon>
        <taxon>Opisthorchiida</taxon>
        <taxon>Opisthorchiata</taxon>
        <taxon>Opisthorchiidae</taxon>
        <taxon>Clonorchis</taxon>
    </lineage>
</organism>
<protein>
    <submittedName>
        <fullName evidence="1">Myophilin</fullName>
    </submittedName>
</protein>
<evidence type="ECO:0000313" key="1">
    <source>
        <dbReference type="EMBL" id="KAG5444605.1"/>
    </source>
</evidence>
<keyword evidence="2" id="KW-1185">Reference proteome</keyword>
<dbReference type="PANTHER" id="PTHR47385:SF14">
    <property type="entry name" value="TRANSGELIN"/>
    <property type="match status" value="1"/>
</dbReference>
<dbReference type="AlphaFoldDB" id="A0A419PKX7"/>
<evidence type="ECO:0000313" key="2">
    <source>
        <dbReference type="Proteomes" id="UP000286415"/>
    </source>
</evidence>
<proteinExistence type="predicted"/>
<dbReference type="Gene3D" id="1.10.418.10">
    <property type="entry name" value="Calponin-like domain"/>
    <property type="match status" value="1"/>
</dbReference>
<dbReference type="PANTHER" id="PTHR47385">
    <property type="entry name" value="CALPONIN"/>
    <property type="match status" value="1"/>
</dbReference>
<comment type="caution">
    <text evidence="1">The sequence shown here is derived from an EMBL/GenBank/DDBJ whole genome shotgun (WGS) entry which is preliminary data.</text>
</comment>
<name>A0A419PKX7_CLOSI</name>
<dbReference type="GO" id="GO:0051015">
    <property type="term" value="F:actin filament binding"/>
    <property type="evidence" value="ECO:0007669"/>
    <property type="project" value="TreeGrafter"/>
</dbReference>
<dbReference type="OrthoDB" id="21595at2759"/>
<reference evidence="1 2" key="2">
    <citation type="journal article" date="2021" name="Genomics">
        <title>High-quality reference genome for Clonorchis sinensis.</title>
        <authorList>
            <person name="Young N.D."/>
            <person name="Stroehlein A.J."/>
            <person name="Kinkar L."/>
            <person name="Wang T."/>
            <person name="Sohn W.M."/>
            <person name="Chang B.C.H."/>
            <person name="Kaur P."/>
            <person name="Weisz D."/>
            <person name="Dudchenko O."/>
            <person name="Aiden E.L."/>
            <person name="Korhonen P.K."/>
            <person name="Gasser R.B."/>
        </authorList>
    </citation>
    <scope>NUCLEOTIDE SEQUENCE [LARGE SCALE GENOMIC DNA]</scope>
    <source>
        <strain evidence="1">Cs-k2</strain>
    </source>
</reference>
<dbReference type="GO" id="GO:0007015">
    <property type="term" value="P:actin filament organization"/>
    <property type="evidence" value="ECO:0007669"/>
    <property type="project" value="TreeGrafter"/>
</dbReference>
<reference evidence="1 2" key="1">
    <citation type="journal article" date="2018" name="Biotechnol. Adv.">
        <title>Improved genomic resources and new bioinformatic workflow for the carcinogenic parasite Clonorchis sinensis: Biotechnological implications.</title>
        <authorList>
            <person name="Wang D."/>
            <person name="Korhonen P.K."/>
            <person name="Gasser R.B."/>
            <person name="Young N.D."/>
        </authorList>
    </citation>
    <scope>NUCLEOTIDE SEQUENCE [LARGE SCALE GENOMIC DNA]</scope>
    <source>
        <strain evidence="1">Cs-k2</strain>
    </source>
</reference>
<gene>
    <name evidence="1" type="ORF">CSKR_100708</name>
</gene>
<dbReference type="STRING" id="79923.A0A419PKX7"/>
<dbReference type="Proteomes" id="UP000286415">
    <property type="component" value="Unassembled WGS sequence"/>
</dbReference>
<accession>A0A419PKX7</accession>